<feature type="domain" description="Reverse transcriptase" evidence="2">
    <location>
        <begin position="18"/>
        <end position="91"/>
    </location>
</feature>
<evidence type="ECO:0000259" key="2">
    <source>
        <dbReference type="Pfam" id="PF00078"/>
    </source>
</evidence>
<evidence type="ECO:0000313" key="4">
    <source>
        <dbReference type="Proteomes" id="UP000272942"/>
    </source>
</evidence>
<dbReference type="OrthoDB" id="6515679at2759"/>
<dbReference type="PANTHER" id="PTHR33332">
    <property type="entry name" value="REVERSE TRANSCRIPTASE DOMAIN-CONTAINING PROTEIN"/>
    <property type="match status" value="1"/>
</dbReference>
<keyword evidence="4" id="KW-1185">Reference proteome</keyword>
<dbReference type="Pfam" id="PF00078">
    <property type="entry name" value="RVT_1"/>
    <property type="match status" value="1"/>
</dbReference>
<gene>
    <name evidence="3" type="ORF">ECPE_LOCUS4554</name>
</gene>
<dbReference type="WBParaSite" id="ECPE_0000456601-mRNA-1">
    <property type="protein sequence ID" value="ECPE_0000456601-mRNA-1"/>
    <property type="gene ID" value="ECPE_0000456601"/>
</dbReference>
<evidence type="ECO:0000313" key="3">
    <source>
        <dbReference type="EMBL" id="VDP72959.1"/>
    </source>
</evidence>
<dbReference type="EMBL" id="UZAN01041416">
    <property type="protein sequence ID" value="VDP72959.1"/>
    <property type="molecule type" value="Genomic_DNA"/>
</dbReference>
<name>A0A183AC69_9TREM</name>
<organism evidence="5">
    <name type="scientific">Echinostoma caproni</name>
    <dbReference type="NCBI Taxonomy" id="27848"/>
    <lineage>
        <taxon>Eukaryota</taxon>
        <taxon>Metazoa</taxon>
        <taxon>Spiralia</taxon>
        <taxon>Lophotrochozoa</taxon>
        <taxon>Platyhelminthes</taxon>
        <taxon>Trematoda</taxon>
        <taxon>Digenea</taxon>
        <taxon>Plagiorchiida</taxon>
        <taxon>Echinostomata</taxon>
        <taxon>Echinostomatoidea</taxon>
        <taxon>Echinostomatidae</taxon>
        <taxon>Echinostoma</taxon>
    </lineage>
</organism>
<dbReference type="Proteomes" id="UP000272942">
    <property type="component" value="Unassembled WGS sequence"/>
</dbReference>
<dbReference type="AlphaFoldDB" id="A0A183AC69"/>
<accession>A0A183AC69</accession>
<reference evidence="5" key="1">
    <citation type="submission" date="2016-06" db="UniProtKB">
        <authorList>
            <consortium name="WormBaseParasite"/>
        </authorList>
    </citation>
    <scope>IDENTIFICATION</scope>
</reference>
<feature type="region of interest" description="Disordered" evidence="1">
    <location>
        <begin position="209"/>
        <end position="231"/>
    </location>
</feature>
<dbReference type="InterPro" id="IPR000477">
    <property type="entry name" value="RT_dom"/>
</dbReference>
<reference evidence="3 4" key="2">
    <citation type="submission" date="2018-11" db="EMBL/GenBank/DDBJ databases">
        <authorList>
            <consortium name="Pathogen Informatics"/>
        </authorList>
    </citation>
    <scope>NUCLEOTIDE SEQUENCE [LARGE SCALE GENOMIC DNA]</scope>
    <source>
        <strain evidence="3 4">Egypt</strain>
    </source>
</reference>
<protein>
    <submittedName>
        <fullName evidence="5">Reverse transcriptase domain-containing protein</fullName>
    </submittedName>
</protein>
<evidence type="ECO:0000256" key="1">
    <source>
        <dbReference type="SAM" id="MobiDB-lite"/>
    </source>
</evidence>
<proteinExistence type="predicted"/>
<evidence type="ECO:0000313" key="5">
    <source>
        <dbReference type="WBParaSite" id="ECPE_0000456601-mRNA-1"/>
    </source>
</evidence>
<sequence length="231" mass="26729">MRTWLRNFLIDRKLCWGPQGSVLGPLLFLVYVNDLPGKLCSPSLMYADDIKVWRTIKDPNDRSYLQADLNNQAQWADTWALPVNTAKLHGTSYEGRLQATSLFPITYRRLEGDLICLRKIMRGDMGPELQQYFPLPTKHLMRGYSLTLRKLQSIGLPLVYRHLRMSTRLWNSLPAIVVEEKTDAAFKRRLDEHLKGLWRKEHLRSDPRLSGDGAYTGTLPSALNNEDYRPM</sequence>